<protein>
    <submittedName>
        <fullName evidence="1">Uncharacterized protein</fullName>
    </submittedName>
</protein>
<proteinExistence type="predicted"/>
<gene>
    <name evidence="1" type="ORF">CCMP2556_LOCUS26702</name>
</gene>
<sequence length="103" mass="11615">VSGQYRLHAEMLEEQLSSKRLRELELKGSEAIGTSFWRTKFTPAVTQIIEFLANSSNKAGAEPVPLRECHHTRPTAVAWIFAQCRVCQPCLGQSDEPKSKRCQ</sequence>
<dbReference type="EMBL" id="CAXAMN010018791">
    <property type="protein sequence ID" value="CAK9053081.1"/>
    <property type="molecule type" value="Genomic_DNA"/>
</dbReference>
<keyword evidence="2" id="KW-1185">Reference proteome</keyword>
<evidence type="ECO:0000313" key="1">
    <source>
        <dbReference type="EMBL" id="CAK9053081.1"/>
    </source>
</evidence>
<name>A0ABP0MNL7_9DINO</name>
<dbReference type="Proteomes" id="UP001642484">
    <property type="component" value="Unassembled WGS sequence"/>
</dbReference>
<organism evidence="1 2">
    <name type="scientific">Durusdinium trenchii</name>
    <dbReference type="NCBI Taxonomy" id="1381693"/>
    <lineage>
        <taxon>Eukaryota</taxon>
        <taxon>Sar</taxon>
        <taxon>Alveolata</taxon>
        <taxon>Dinophyceae</taxon>
        <taxon>Suessiales</taxon>
        <taxon>Symbiodiniaceae</taxon>
        <taxon>Durusdinium</taxon>
    </lineage>
</organism>
<accession>A0ABP0MNL7</accession>
<feature type="non-terminal residue" evidence="1">
    <location>
        <position position="1"/>
    </location>
</feature>
<comment type="caution">
    <text evidence="1">The sequence shown here is derived from an EMBL/GenBank/DDBJ whole genome shotgun (WGS) entry which is preliminary data.</text>
</comment>
<evidence type="ECO:0000313" key="2">
    <source>
        <dbReference type="Proteomes" id="UP001642484"/>
    </source>
</evidence>
<reference evidence="1 2" key="1">
    <citation type="submission" date="2024-02" db="EMBL/GenBank/DDBJ databases">
        <authorList>
            <person name="Chen Y."/>
            <person name="Shah S."/>
            <person name="Dougan E. K."/>
            <person name="Thang M."/>
            <person name="Chan C."/>
        </authorList>
    </citation>
    <scope>NUCLEOTIDE SEQUENCE [LARGE SCALE GENOMIC DNA]</scope>
</reference>